<dbReference type="KEGG" id="cja:CJA_1592"/>
<evidence type="ECO:0000313" key="11">
    <source>
        <dbReference type="Proteomes" id="UP000001036"/>
    </source>
</evidence>
<dbReference type="GO" id="GO:0015408">
    <property type="term" value="F:ABC-type ferric iron transporter activity"/>
    <property type="evidence" value="ECO:0007669"/>
    <property type="project" value="InterPro"/>
</dbReference>
<keyword evidence="3" id="KW-0410">Iron transport</keyword>
<dbReference type="RefSeq" id="WP_012487216.1">
    <property type="nucleotide sequence ID" value="NC_010995.1"/>
</dbReference>
<sequence length="378" mass="40855">MPSTDTPILPLRISNLSKAFGNHIALDNLDLTLEPGQVLALLGPSGCGKTTLLRCIAGLLAADSGEIVIRGHTVASGKINLPPEQRGLGMVFQDYALWPHMTLAENLAFPLQMKKLPRAEQQYRIRWALELVGLAHLADRSPGTLSGGQQQRIALARAIVAQPALLLMDEPLSNLDKNLRAQLAIEIRTLIDDLGLTAIFVTHDQHEAFALADKVAVMHQGRIAQLASPEALFHHPATPAIAEFLDAGSLLSAQLSGTGLQIGSHAFALTTPVATHRHVQILLPHNALSLQTDGPLYGRVRSRIYQGDYYLAQIQLDLANSDTMIKLHLQNCPPANTHVRLTIVNRSLHAWDSSGQVVPLVLANKVGAGKILVEEELA</sequence>
<protein>
    <submittedName>
        <fullName evidence="10">ABC transporter ATP-binding protein</fullName>
    </submittedName>
</protein>
<dbReference type="Pfam" id="PF00005">
    <property type="entry name" value="ABC_tran"/>
    <property type="match status" value="1"/>
</dbReference>
<evidence type="ECO:0000313" key="10">
    <source>
        <dbReference type="EMBL" id="ACE84949.1"/>
    </source>
</evidence>
<dbReference type="AlphaFoldDB" id="B3PE82"/>
<accession>B3PE82</accession>
<dbReference type="Proteomes" id="UP000001036">
    <property type="component" value="Chromosome"/>
</dbReference>
<keyword evidence="1" id="KW-0813">Transport</keyword>
<dbReference type="InterPro" id="IPR003593">
    <property type="entry name" value="AAA+_ATPase"/>
</dbReference>
<feature type="domain" description="ABC transporter" evidence="9">
    <location>
        <begin position="11"/>
        <end position="245"/>
    </location>
</feature>
<dbReference type="InterPro" id="IPR017871">
    <property type="entry name" value="ABC_transporter-like_CS"/>
</dbReference>
<evidence type="ECO:0000256" key="1">
    <source>
        <dbReference type="ARBA" id="ARBA00022448"/>
    </source>
</evidence>
<dbReference type="SMART" id="SM00382">
    <property type="entry name" value="AAA"/>
    <property type="match status" value="1"/>
</dbReference>
<keyword evidence="5 10" id="KW-0067">ATP-binding</keyword>
<dbReference type="HOGENOM" id="CLU_000604_1_1_6"/>
<keyword evidence="4" id="KW-0547">Nucleotide-binding</keyword>
<evidence type="ECO:0000256" key="5">
    <source>
        <dbReference type="ARBA" id="ARBA00022840"/>
    </source>
</evidence>
<evidence type="ECO:0000256" key="8">
    <source>
        <dbReference type="ARBA" id="ARBA00023136"/>
    </source>
</evidence>
<evidence type="ECO:0000256" key="7">
    <source>
        <dbReference type="ARBA" id="ARBA00023065"/>
    </source>
</evidence>
<dbReference type="InterPro" id="IPR015853">
    <property type="entry name" value="ABC_transpr_FbpC"/>
</dbReference>
<dbReference type="eggNOG" id="COG3842">
    <property type="taxonomic scope" value="Bacteria"/>
</dbReference>
<dbReference type="InterPro" id="IPR027417">
    <property type="entry name" value="P-loop_NTPase"/>
</dbReference>
<dbReference type="CDD" id="cd03259">
    <property type="entry name" value="ABC_Carb_Solutes_like"/>
    <property type="match status" value="1"/>
</dbReference>
<dbReference type="PROSITE" id="PS50893">
    <property type="entry name" value="ABC_TRANSPORTER_2"/>
    <property type="match status" value="1"/>
</dbReference>
<dbReference type="Gene3D" id="3.40.50.300">
    <property type="entry name" value="P-loop containing nucleotide triphosphate hydrolases"/>
    <property type="match status" value="1"/>
</dbReference>
<proteinExistence type="predicted"/>
<dbReference type="GO" id="GO:0016020">
    <property type="term" value="C:membrane"/>
    <property type="evidence" value="ECO:0007669"/>
    <property type="project" value="InterPro"/>
</dbReference>
<evidence type="ECO:0000256" key="6">
    <source>
        <dbReference type="ARBA" id="ARBA00023004"/>
    </source>
</evidence>
<dbReference type="EMBL" id="CP000934">
    <property type="protein sequence ID" value="ACE84949.1"/>
    <property type="molecule type" value="Genomic_DNA"/>
</dbReference>
<evidence type="ECO:0000259" key="9">
    <source>
        <dbReference type="PROSITE" id="PS50893"/>
    </source>
</evidence>
<dbReference type="InterPro" id="IPR003439">
    <property type="entry name" value="ABC_transporter-like_ATP-bd"/>
</dbReference>
<dbReference type="InterPro" id="IPR050093">
    <property type="entry name" value="ABC_SmlMolc_Importer"/>
</dbReference>
<dbReference type="PANTHER" id="PTHR42781:SF4">
    <property type="entry name" value="SPERMIDINE_PUTRESCINE IMPORT ATP-BINDING PROTEIN POTA"/>
    <property type="match status" value="1"/>
</dbReference>
<evidence type="ECO:0000256" key="2">
    <source>
        <dbReference type="ARBA" id="ARBA00022475"/>
    </source>
</evidence>
<dbReference type="GO" id="GO:0016887">
    <property type="term" value="F:ATP hydrolysis activity"/>
    <property type="evidence" value="ECO:0007669"/>
    <property type="project" value="InterPro"/>
</dbReference>
<organism evidence="10 11">
    <name type="scientific">Cellvibrio japonicus (strain Ueda107)</name>
    <name type="common">Pseudomonas fluorescens subsp. cellulosa</name>
    <dbReference type="NCBI Taxonomy" id="498211"/>
    <lineage>
        <taxon>Bacteria</taxon>
        <taxon>Pseudomonadati</taxon>
        <taxon>Pseudomonadota</taxon>
        <taxon>Gammaproteobacteria</taxon>
        <taxon>Cellvibrionales</taxon>
        <taxon>Cellvibrionaceae</taxon>
        <taxon>Cellvibrio</taxon>
    </lineage>
</organism>
<evidence type="ECO:0000256" key="3">
    <source>
        <dbReference type="ARBA" id="ARBA00022496"/>
    </source>
</evidence>
<keyword evidence="6" id="KW-0408">Iron</keyword>
<dbReference type="GO" id="GO:0005524">
    <property type="term" value="F:ATP binding"/>
    <property type="evidence" value="ECO:0007669"/>
    <property type="project" value="UniProtKB-KW"/>
</dbReference>
<keyword evidence="7" id="KW-0406">Ion transport</keyword>
<dbReference type="PROSITE" id="PS00211">
    <property type="entry name" value="ABC_TRANSPORTER_1"/>
    <property type="match status" value="1"/>
</dbReference>
<keyword evidence="2" id="KW-1003">Cell membrane</keyword>
<keyword evidence="8" id="KW-0472">Membrane</keyword>
<dbReference type="FunFam" id="3.40.50.300:FF:000425">
    <property type="entry name" value="Probable ABC transporter, ATP-binding subunit"/>
    <property type="match status" value="1"/>
</dbReference>
<dbReference type="SUPFAM" id="SSF52540">
    <property type="entry name" value="P-loop containing nucleoside triphosphate hydrolases"/>
    <property type="match status" value="1"/>
</dbReference>
<evidence type="ECO:0000256" key="4">
    <source>
        <dbReference type="ARBA" id="ARBA00022741"/>
    </source>
</evidence>
<dbReference type="OrthoDB" id="9802264at2"/>
<keyword evidence="11" id="KW-1185">Reference proteome</keyword>
<dbReference type="PANTHER" id="PTHR42781">
    <property type="entry name" value="SPERMIDINE/PUTRESCINE IMPORT ATP-BINDING PROTEIN POTA"/>
    <property type="match status" value="1"/>
</dbReference>
<dbReference type="STRING" id="498211.CJA_1592"/>
<dbReference type="GO" id="GO:0015697">
    <property type="term" value="P:quaternary ammonium group transport"/>
    <property type="evidence" value="ECO:0007669"/>
    <property type="project" value="UniProtKB-ARBA"/>
</dbReference>
<name>B3PE82_CELJU</name>
<gene>
    <name evidence="10" type="ordered locus">CJA_1592</name>
</gene>
<reference evidence="10 11" key="1">
    <citation type="journal article" date="2008" name="J. Bacteriol.">
        <title>Insights into plant cell wall degradation from the genome sequence of the soil bacterium Cellvibrio japonicus.</title>
        <authorList>
            <person name="Deboy R.T."/>
            <person name="Mongodin E.F."/>
            <person name="Fouts D.E."/>
            <person name="Tailford L.E."/>
            <person name="Khouri H."/>
            <person name="Emerson J.B."/>
            <person name="Mohamoud Y."/>
            <person name="Watkins K."/>
            <person name="Henrissat B."/>
            <person name="Gilbert H.J."/>
            <person name="Nelson K.E."/>
        </authorList>
    </citation>
    <scope>NUCLEOTIDE SEQUENCE [LARGE SCALE GENOMIC DNA]</scope>
    <source>
        <strain evidence="10 11">Ueda107</strain>
    </source>
</reference>